<name>A0A4C1SGS5_EUMVA</name>
<evidence type="ECO:0000256" key="1">
    <source>
        <dbReference type="ARBA" id="ARBA00023054"/>
    </source>
</evidence>
<dbReference type="InterPro" id="IPR043597">
    <property type="entry name" value="TPH_dom"/>
</dbReference>
<dbReference type="Pfam" id="PF13868">
    <property type="entry name" value="TPH"/>
    <property type="match status" value="1"/>
</dbReference>
<gene>
    <name evidence="4" type="ORF">EVAR_68031_1</name>
</gene>
<comment type="caution">
    <text evidence="4">The sequence shown here is derived from an EMBL/GenBank/DDBJ whole genome shotgun (WGS) entry which is preliminary data.</text>
</comment>
<sequence length="354" mass="41234">MRKRADLIKRLQEQEYLEKNMQDEVAEIKKERSIKRETKDVLTWQMQSRIDAATQERAREVEFRKNAEKKAYEEAQKEREKEMQVKERRRRYAEELKQQILNNEVRRKRAREEEEQRVRNVFEYGRAWSAQVEEERKRIVQEHVPHVLGHLQKGVIQPDDLPAVKEGVQKNHEQLTPLDIDFMMSGRRQKYPKSVDAAAPAASTAESITSRRAISVLIQQNAGRAITNTAFKLKFLIKSLGYDCALAGPALSARSYLLARLICAGSLWGATFPDKSARRTRAARFIRVESVMIPFTRYREQPESITSSRMEEMGDRRRRTTCIHILRAAFDAAPSDDSYFIETAIEKYTLCVLE</sequence>
<dbReference type="Proteomes" id="UP000299102">
    <property type="component" value="Unassembled WGS sequence"/>
</dbReference>
<evidence type="ECO:0000313" key="5">
    <source>
        <dbReference type="Proteomes" id="UP000299102"/>
    </source>
</evidence>
<evidence type="ECO:0000313" key="4">
    <source>
        <dbReference type="EMBL" id="GBP01255.1"/>
    </source>
</evidence>
<accession>A0A4C1SGS5</accession>
<organism evidence="4 5">
    <name type="scientific">Eumeta variegata</name>
    <name type="common">Bagworm moth</name>
    <name type="synonym">Eumeta japonica</name>
    <dbReference type="NCBI Taxonomy" id="151549"/>
    <lineage>
        <taxon>Eukaryota</taxon>
        <taxon>Metazoa</taxon>
        <taxon>Ecdysozoa</taxon>
        <taxon>Arthropoda</taxon>
        <taxon>Hexapoda</taxon>
        <taxon>Insecta</taxon>
        <taxon>Pterygota</taxon>
        <taxon>Neoptera</taxon>
        <taxon>Endopterygota</taxon>
        <taxon>Lepidoptera</taxon>
        <taxon>Glossata</taxon>
        <taxon>Ditrysia</taxon>
        <taxon>Tineoidea</taxon>
        <taxon>Psychidae</taxon>
        <taxon>Oiketicinae</taxon>
        <taxon>Eumeta</taxon>
    </lineage>
</organism>
<feature type="domain" description="Trichohyalin-plectin-homology" evidence="3">
    <location>
        <begin position="6"/>
        <end position="152"/>
    </location>
</feature>
<protein>
    <recommendedName>
        <fullName evidence="3">Trichohyalin-plectin-homology domain-containing protein</fullName>
    </recommendedName>
</protein>
<keyword evidence="5" id="KW-1185">Reference proteome</keyword>
<dbReference type="AlphaFoldDB" id="A0A4C1SGS5"/>
<reference evidence="4 5" key="1">
    <citation type="journal article" date="2019" name="Commun. Biol.">
        <title>The bagworm genome reveals a unique fibroin gene that provides high tensile strength.</title>
        <authorList>
            <person name="Kono N."/>
            <person name="Nakamura H."/>
            <person name="Ohtoshi R."/>
            <person name="Tomita M."/>
            <person name="Numata K."/>
            <person name="Arakawa K."/>
        </authorList>
    </citation>
    <scope>NUCLEOTIDE SEQUENCE [LARGE SCALE GENOMIC DNA]</scope>
</reference>
<keyword evidence="1 2" id="KW-0175">Coiled coil</keyword>
<evidence type="ECO:0000259" key="3">
    <source>
        <dbReference type="Pfam" id="PF13868"/>
    </source>
</evidence>
<feature type="coiled-coil region" evidence="2">
    <location>
        <begin position="58"/>
        <end position="113"/>
    </location>
</feature>
<evidence type="ECO:0000256" key="2">
    <source>
        <dbReference type="SAM" id="Coils"/>
    </source>
</evidence>
<dbReference type="OrthoDB" id="197839at2759"/>
<proteinExistence type="predicted"/>
<dbReference type="EMBL" id="BGZK01003437">
    <property type="protein sequence ID" value="GBP01255.1"/>
    <property type="molecule type" value="Genomic_DNA"/>
</dbReference>